<dbReference type="InterPro" id="IPR002729">
    <property type="entry name" value="CRISPR-assoc_Cas1"/>
</dbReference>
<name>A0A0R1K8Y2_9LACO</name>
<evidence type="ECO:0000256" key="7">
    <source>
        <dbReference type="ARBA" id="ARBA00023125"/>
    </source>
</evidence>
<dbReference type="NCBIfam" id="TIGR03639">
    <property type="entry name" value="cas1_NMENI"/>
    <property type="match status" value="1"/>
</dbReference>
<dbReference type="Pfam" id="PF01867">
    <property type="entry name" value="Cas_Cas1"/>
    <property type="match status" value="1"/>
</dbReference>
<dbReference type="eggNOG" id="COG1518">
    <property type="taxonomic scope" value="Bacteria"/>
</dbReference>
<accession>A0A0R1K8Y2</accession>
<comment type="caution">
    <text evidence="10">The sequence shown here is derived from an EMBL/GenBank/DDBJ whole genome shotgun (WGS) entry which is preliminary data.</text>
</comment>
<evidence type="ECO:0000256" key="4">
    <source>
        <dbReference type="ARBA" id="ARBA00022801"/>
    </source>
</evidence>
<sequence length="287" mass="33072">MRLDNLEIVKKDNKYRIPISDISMVILEGNRTKITTKLLSSLSQNNVGLVICDDNYLPVGLYLPYGQYHHYSKRVIEQAAWTEKQKGDAWQRIIKQKMDNQIAFAEYNGVEQDRLELMKDLVDDLQSGDKTNREGPVAKVYFDSLYGNSFTRDNDDVVNAAMNFGYAVIRSCMARVVVGNGLVTMLGIFHRNEFNSFNLVDDLMEPYRALMDYWINTFVVSDEKYLSYEMRLKIIKFMMQEIIVNGKKMKITNSMESLVGSFISTMSSGELDTMIKIEFKNFVGVKE</sequence>
<dbReference type="Gene3D" id="3.100.10.20">
    <property type="entry name" value="CRISPR-associated endonuclease Cas1, N-terminal domain"/>
    <property type="match status" value="1"/>
</dbReference>
<protein>
    <submittedName>
        <fullName evidence="10">CRISPR-associated protein Cas1</fullName>
    </submittedName>
</protein>
<dbReference type="STRING" id="1423775.FD03_GL000521"/>
<keyword evidence="2" id="KW-0479">Metal-binding</keyword>
<evidence type="ECO:0000256" key="8">
    <source>
        <dbReference type="ARBA" id="ARBA00023211"/>
    </source>
</evidence>
<keyword evidence="7" id="KW-0238">DNA-binding</keyword>
<dbReference type="PATRIC" id="fig|1423775.4.peg.530"/>
<keyword evidence="6" id="KW-0051">Antiviral defense</keyword>
<dbReference type="AlphaFoldDB" id="A0A0R1K8Y2"/>
<keyword evidence="4" id="KW-0378">Hydrolase</keyword>
<dbReference type="GO" id="GO:0043571">
    <property type="term" value="P:maintenance of CRISPR repeat elements"/>
    <property type="evidence" value="ECO:0007669"/>
    <property type="project" value="InterPro"/>
</dbReference>
<evidence type="ECO:0000256" key="6">
    <source>
        <dbReference type="ARBA" id="ARBA00023118"/>
    </source>
</evidence>
<evidence type="ECO:0000313" key="10">
    <source>
        <dbReference type="EMBL" id="KRK79819.1"/>
    </source>
</evidence>
<evidence type="ECO:0000313" key="11">
    <source>
        <dbReference type="Proteomes" id="UP000051248"/>
    </source>
</evidence>
<dbReference type="GO" id="GO:0003677">
    <property type="term" value="F:DNA binding"/>
    <property type="evidence" value="ECO:0007669"/>
    <property type="project" value="UniProtKB-KW"/>
</dbReference>
<keyword evidence="3" id="KW-0255">Endonuclease</keyword>
<dbReference type="InterPro" id="IPR042206">
    <property type="entry name" value="CRISPR-assoc_Cas1_C"/>
</dbReference>
<dbReference type="GO" id="GO:0051607">
    <property type="term" value="P:defense response to virus"/>
    <property type="evidence" value="ECO:0007669"/>
    <property type="project" value="UniProtKB-KW"/>
</dbReference>
<dbReference type="NCBIfam" id="TIGR00287">
    <property type="entry name" value="cas1"/>
    <property type="match status" value="1"/>
</dbReference>
<keyword evidence="5" id="KW-0460">Magnesium</keyword>
<dbReference type="InterPro" id="IPR050646">
    <property type="entry name" value="Cas1"/>
</dbReference>
<evidence type="ECO:0000256" key="9">
    <source>
        <dbReference type="ARBA" id="ARBA00038592"/>
    </source>
</evidence>
<comment type="subunit">
    <text evidence="9">Homodimer, forms a heterotetramer with a Cas2 homodimer.</text>
</comment>
<evidence type="ECO:0000256" key="2">
    <source>
        <dbReference type="ARBA" id="ARBA00022723"/>
    </source>
</evidence>
<evidence type="ECO:0000256" key="1">
    <source>
        <dbReference type="ARBA" id="ARBA00022722"/>
    </source>
</evidence>
<dbReference type="EMBL" id="AZDZ01000011">
    <property type="protein sequence ID" value="KRK79819.1"/>
    <property type="molecule type" value="Genomic_DNA"/>
</dbReference>
<dbReference type="Gene3D" id="1.20.120.920">
    <property type="entry name" value="CRISPR-associated endonuclease Cas1, C-terminal domain"/>
    <property type="match status" value="1"/>
</dbReference>
<gene>
    <name evidence="10" type="ORF">FD03_GL000521</name>
</gene>
<keyword evidence="8" id="KW-0464">Manganese</keyword>
<keyword evidence="11" id="KW-1185">Reference proteome</keyword>
<dbReference type="InterPro" id="IPR042211">
    <property type="entry name" value="CRISPR-assoc_Cas1_N"/>
</dbReference>
<reference evidence="10 11" key="1">
    <citation type="journal article" date="2015" name="Genome Announc.">
        <title>Expanding the biotechnology potential of lactobacilli through comparative genomics of 213 strains and associated genera.</title>
        <authorList>
            <person name="Sun Z."/>
            <person name="Harris H.M."/>
            <person name="McCann A."/>
            <person name="Guo C."/>
            <person name="Argimon S."/>
            <person name="Zhang W."/>
            <person name="Yang X."/>
            <person name="Jeffery I.B."/>
            <person name="Cooney J.C."/>
            <person name="Kagawa T.F."/>
            <person name="Liu W."/>
            <person name="Song Y."/>
            <person name="Salvetti E."/>
            <person name="Wrobel A."/>
            <person name="Rasinkangas P."/>
            <person name="Parkhill J."/>
            <person name="Rea M.C."/>
            <person name="O'Sullivan O."/>
            <person name="Ritari J."/>
            <person name="Douillard F.P."/>
            <person name="Paul Ross R."/>
            <person name="Yang R."/>
            <person name="Briner A.E."/>
            <person name="Felis G.E."/>
            <person name="de Vos W.M."/>
            <person name="Barrangou R."/>
            <person name="Klaenhammer T.R."/>
            <person name="Caufield P.W."/>
            <person name="Cui Y."/>
            <person name="Zhang H."/>
            <person name="O'Toole P.W."/>
        </authorList>
    </citation>
    <scope>NUCLEOTIDE SEQUENCE [LARGE SCALE GENOMIC DNA]</scope>
    <source>
        <strain evidence="10 11">DSM 19682</strain>
    </source>
</reference>
<dbReference type="Proteomes" id="UP000051248">
    <property type="component" value="Unassembled WGS sequence"/>
</dbReference>
<dbReference type="InterPro" id="IPR019855">
    <property type="entry name" value="CRISPR-assoc_Cas1_NMENI"/>
</dbReference>
<evidence type="ECO:0000256" key="3">
    <source>
        <dbReference type="ARBA" id="ARBA00022759"/>
    </source>
</evidence>
<organism evidence="10 11">
    <name type="scientific">Companilactobacillus nodensis DSM 19682 = JCM 14932 = NBRC 107160</name>
    <dbReference type="NCBI Taxonomy" id="1423775"/>
    <lineage>
        <taxon>Bacteria</taxon>
        <taxon>Bacillati</taxon>
        <taxon>Bacillota</taxon>
        <taxon>Bacilli</taxon>
        <taxon>Lactobacillales</taxon>
        <taxon>Lactobacillaceae</taxon>
        <taxon>Companilactobacillus</taxon>
    </lineage>
</organism>
<dbReference type="PANTHER" id="PTHR34353:SF2">
    <property type="entry name" value="CRISPR-ASSOCIATED ENDONUCLEASE CAS1 1"/>
    <property type="match status" value="1"/>
</dbReference>
<dbReference type="GO" id="GO:0016787">
    <property type="term" value="F:hydrolase activity"/>
    <property type="evidence" value="ECO:0007669"/>
    <property type="project" value="UniProtKB-KW"/>
</dbReference>
<keyword evidence="1" id="KW-0540">Nuclease</keyword>
<dbReference type="GO" id="GO:0004520">
    <property type="term" value="F:DNA endonuclease activity"/>
    <property type="evidence" value="ECO:0007669"/>
    <property type="project" value="InterPro"/>
</dbReference>
<dbReference type="GO" id="GO:0046872">
    <property type="term" value="F:metal ion binding"/>
    <property type="evidence" value="ECO:0007669"/>
    <property type="project" value="UniProtKB-KW"/>
</dbReference>
<proteinExistence type="predicted"/>
<evidence type="ECO:0000256" key="5">
    <source>
        <dbReference type="ARBA" id="ARBA00022842"/>
    </source>
</evidence>
<dbReference type="PANTHER" id="PTHR34353">
    <property type="entry name" value="CRISPR-ASSOCIATED ENDONUCLEASE CAS1 1"/>
    <property type="match status" value="1"/>
</dbReference>